<keyword evidence="6" id="KW-0503">Monooxygenase</keyword>
<feature type="signal peptide" evidence="4">
    <location>
        <begin position="1"/>
        <end position="24"/>
    </location>
</feature>
<evidence type="ECO:0000256" key="4">
    <source>
        <dbReference type="SAM" id="SignalP"/>
    </source>
</evidence>
<organism evidence="6 7">
    <name type="scientific">Chaetomidium leptoderma</name>
    <dbReference type="NCBI Taxonomy" id="669021"/>
    <lineage>
        <taxon>Eukaryota</taxon>
        <taxon>Fungi</taxon>
        <taxon>Dikarya</taxon>
        <taxon>Ascomycota</taxon>
        <taxon>Pezizomycotina</taxon>
        <taxon>Sordariomycetes</taxon>
        <taxon>Sordariomycetidae</taxon>
        <taxon>Sordariales</taxon>
        <taxon>Chaetomiaceae</taxon>
        <taxon>Chaetomidium</taxon>
    </lineage>
</organism>
<keyword evidence="3" id="KW-0560">Oxidoreductase</keyword>
<dbReference type="InterPro" id="IPR002938">
    <property type="entry name" value="FAD-bd"/>
</dbReference>
<evidence type="ECO:0000256" key="1">
    <source>
        <dbReference type="ARBA" id="ARBA00022630"/>
    </source>
</evidence>
<dbReference type="InterPro" id="IPR036188">
    <property type="entry name" value="FAD/NAD-bd_sf"/>
</dbReference>
<proteinExistence type="predicted"/>
<dbReference type="Pfam" id="PF01494">
    <property type="entry name" value="FAD_binding_3"/>
    <property type="match status" value="1"/>
</dbReference>
<feature type="domain" description="FAD-binding" evidence="5">
    <location>
        <begin position="10"/>
        <end position="353"/>
    </location>
</feature>
<gene>
    <name evidence="6" type="ORF">C8A00DRAFT_42484</name>
</gene>
<dbReference type="GO" id="GO:0004497">
    <property type="term" value="F:monooxygenase activity"/>
    <property type="evidence" value="ECO:0007669"/>
    <property type="project" value="UniProtKB-KW"/>
</dbReference>
<protein>
    <submittedName>
        <fullName evidence="6">Monooxygenase</fullName>
    </submittedName>
</protein>
<keyword evidence="1" id="KW-0285">Flavoprotein</keyword>
<feature type="chain" id="PRO_5042909644" evidence="4">
    <location>
        <begin position="25"/>
        <end position="442"/>
    </location>
</feature>
<evidence type="ECO:0000256" key="3">
    <source>
        <dbReference type="ARBA" id="ARBA00023002"/>
    </source>
</evidence>
<dbReference type="PANTHER" id="PTHR46865">
    <property type="entry name" value="OXIDOREDUCTASE-RELATED"/>
    <property type="match status" value="1"/>
</dbReference>
<reference evidence="6" key="1">
    <citation type="journal article" date="2023" name="Mol. Phylogenet. Evol.">
        <title>Genome-scale phylogeny and comparative genomics of the fungal order Sordariales.</title>
        <authorList>
            <person name="Hensen N."/>
            <person name="Bonometti L."/>
            <person name="Westerberg I."/>
            <person name="Brannstrom I.O."/>
            <person name="Guillou S."/>
            <person name="Cros-Aarteil S."/>
            <person name="Calhoun S."/>
            <person name="Haridas S."/>
            <person name="Kuo A."/>
            <person name="Mondo S."/>
            <person name="Pangilinan J."/>
            <person name="Riley R."/>
            <person name="LaButti K."/>
            <person name="Andreopoulos B."/>
            <person name="Lipzen A."/>
            <person name="Chen C."/>
            <person name="Yan M."/>
            <person name="Daum C."/>
            <person name="Ng V."/>
            <person name="Clum A."/>
            <person name="Steindorff A."/>
            <person name="Ohm R.A."/>
            <person name="Martin F."/>
            <person name="Silar P."/>
            <person name="Natvig D.O."/>
            <person name="Lalanne C."/>
            <person name="Gautier V."/>
            <person name="Ament-Velasquez S.L."/>
            <person name="Kruys A."/>
            <person name="Hutchinson M.I."/>
            <person name="Powell A.J."/>
            <person name="Barry K."/>
            <person name="Miller A.N."/>
            <person name="Grigoriev I.V."/>
            <person name="Debuchy R."/>
            <person name="Gladieux P."/>
            <person name="Hiltunen Thoren M."/>
            <person name="Johannesson H."/>
        </authorList>
    </citation>
    <scope>NUCLEOTIDE SEQUENCE</scope>
    <source>
        <strain evidence="6">CBS 538.74</strain>
    </source>
</reference>
<dbReference type="GO" id="GO:0071949">
    <property type="term" value="F:FAD binding"/>
    <property type="evidence" value="ECO:0007669"/>
    <property type="project" value="InterPro"/>
</dbReference>
<dbReference type="Proteomes" id="UP001302745">
    <property type="component" value="Unassembled WGS sequence"/>
</dbReference>
<keyword evidence="4" id="KW-0732">Signal</keyword>
<comment type="caution">
    <text evidence="6">The sequence shown here is derived from an EMBL/GenBank/DDBJ whole genome shotgun (WGS) entry which is preliminary data.</text>
</comment>
<evidence type="ECO:0000259" key="5">
    <source>
        <dbReference type="Pfam" id="PF01494"/>
    </source>
</evidence>
<evidence type="ECO:0000313" key="6">
    <source>
        <dbReference type="EMBL" id="KAK4154804.1"/>
    </source>
</evidence>
<dbReference type="PRINTS" id="PR00420">
    <property type="entry name" value="RNGMNOXGNASE"/>
</dbReference>
<dbReference type="InterPro" id="IPR051704">
    <property type="entry name" value="FAD_aromatic-hydroxylase"/>
</dbReference>
<reference evidence="6" key="2">
    <citation type="submission" date="2023-05" db="EMBL/GenBank/DDBJ databases">
        <authorList>
            <consortium name="Lawrence Berkeley National Laboratory"/>
            <person name="Steindorff A."/>
            <person name="Hensen N."/>
            <person name="Bonometti L."/>
            <person name="Westerberg I."/>
            <person name="Brannstrom I.O."/>
            <person name="Guillou S."/>
            <person name="Cros-Aarteil S."/>
            <person name="Calhoun S."/>
            <person name="Haridas S."/>
            <person name="Kuo A."/>
            <person name="Mondo S."/>
            <person name="Pangilinan J."/>
            <person name="Riley R."/>
            <person name="Labutti K."/>
            <person name="Andreopoulos B."/>
            <person name="Lipzen A."/>
            <person name="Chen C."/>
            <person name="Yanf M."/>
            <person name="Daum C."/>
            <person name="Ng V."/>
            <person name="Clum A."/>
            <person name="Ohm R."/>
            <person name="Martin F."/>
            <person name="Silar P."/>
            <person name="Natvig D."/>
            <person name="Lalanne C."/>
            <person name="Gautier V."/>
            <person name="Ament-Velasquez S.L."/>
            <person name="Kruys A."/>
            <person name="Hutchinson M.I."/>
            <person name="Powell A.J."/>
            <person name="Barry K."/>
            <person name="Miller A.N."/>
            <person name="Grigoriev I.V."/>
            <person name="Debuchy R."/>
            <person name="Gladieux P."/>
            <person name="Thoren M.H."/>
            <person name="Johannesson H."/>
        </authorList>
    </citation>
    <scope>NUCLEOTIDE SEQUENCE</scope>
    <source>
        <strain evidence="6">CBS 538.74</strain>
    </source>
</reference>
<dbReference type="AlphaFoldDB" id="A0AAN6VPA3"/>
<keyword evidence="7" id="KW-1185">Reference proteome</keyword>
<accession>A0AAN6VPA3</accession>
<name>A0AAN6VPA3_9PEZI</name>
<evidence type="ECO:0000313" key="7">
    <source>
        <dbReference type="Proteomes" id="UP001302745"/>
    </source>
</evidence>
<sequence>MPPPPPPPLRVLIVGAGIAGPALALHLTCLPPPLKCAITIVERHPHLRASGQQIDLRGQGIVAMRKLGVEAAVRARVVDEPGLRLLDWRRGRTQAYLGSNKTGRGAQTFSAEWEIMRGDLCGVLYEATEGLDGVRYVFGVTVEGFEQGGGGVVRVRFSDGREEEFDLVVGCDGVGSRIRRTMFTDGRPDKLVPVGMSCALYSIPPEKGDAPDATFCHLPGRRNIFTRRDREDCLRVQLGYAGEDAEFARVLKHGTVAEQKEAWKNVFRPDMLDAWGIRRYLDGLDSPQADDFYTQEFAQVKVDNWSEGRVVVLGDAAFCPAPITGQGTSLALMGAYILAGEIARACGKDAHEEGANPWDNLAAALVAYETTLRPIVHTVQDVPVKRIVRIMCPESAWFIRLFHWFVWLFVGLRLDRLAAKFGSDDVGTWKLPDYPELSTPKA</sequence>
<dbReference type="PANTHER" id="PTHR46865:SF7">
    <property type="entry name" value="MONOOXYGENASE, PUTATIVE (AFU_ORTHOLOGUE AFUA_8G07040)-RELATED"/>
    <property type="match status" value="1"/>
</dbReference>
<dbReference type="SUPFAM" id="SSF51905">
    <property type="entry name" value="FAD/NAD(P)-binding domain"/>
    <property type="match status" value="1"/>
</dbReference>
<dbReference type="EMBL" id="MU856902">
    <property type="protein sequence ID" value="KAK4154804.1"/>
    <property type="molecule type" value="Genomic_DNA"/>
</dbReference>
<dbReference type="Gene3D" id="3.30.9.10">
    <property type="entry name" value="D-Amino Acid Oxidase, subunit A, domain 2"/>
    <property type="match status" value="1"/>
</dbReference>
<keyword evidence="2" id="KW-0274">FAD</keyword>
<evidence type="ECO:0000256" key="2">
    <source>
        <dbReference type="ARBA" id="ARBA00022827"/>
    </source>
</evidence>
<dbReference type="Gene3D" id="3.50.50.60">
    <property type="entry name" value="FAD/NAD(P)-binding domain"/>
    <property type="match status" value="1"/>
</dbReference>